<evidence type="ECO:0000259" key="1">
    <source>
        <dbReference type="Pfam" id="PF09423"/>
    </source>
</evidence>
<dbReference type="Proteomes" id="UP001379945">
    <property type="component" value="Unassembled WGS sequence"/>
</dbReference>
<dbReference type="Gene3D" id="3.60.21.70">
    <property type="entry name" value="PhoD-like phosphatase"/>
    <property type="match status" value="1"/>
</dbReference>
<name>A0ABU9C7Q8_9BURK</name>
<dbReference type="InterPro" id="IPR038607">
    <property type="entry name" value="PhoD-like_sf"/>
</dbReference>
<gene>
    <name evidence="3" type="ORF">AACH00_13070</name>
</gene>
<keyword evidence="4" id="KW-1185">Reference proteome</keyword>
<dbReference type="Pfam" id="PF09423">
    <property type="entry name" value="PhoD"/>
    <property type="match status" value="1"/>
</dbReference>
<dbReference type="EMBL" id="JBBUTI010000008">
    <property type="protein sequence ID" value="MEK8047285.1"/>
    <property type="molecule type" value="Genomic_DNA"/>
</dbReference>
<organism evidence="3 4">
    <name type="scientific">Ideonella margarita</name>
    <dbReference type="NCBI Taxonomy" id="2984191"/>
    <lineage>
        <taxon>Bacteria</taxon>
        <taxon>Pseudomonadati</taxon>
        <taxon>Pseudomonadota</taxon>
        <taxon>Betaproteobacteria</taxon>
        <taxon>Burkholderiales</taxon>
        <taxon>Sphaerotilaceae</taxon>
        <taxon>Ideonella</taxon>
    </lineage>
</organism>
<sequence>MNTLDSLQRRHWLGAALATGLAPAFLRHAWAADQPRFAQGVASGFPRPDGMVLWTRLTGPDLPERVEVQWEVAHDERFSQMVAKGTCTAEAAWAHSVHAEPAGLAPDRWYFYRFRALGDQSSVGRTRSTPAPDAVRPLRFVIASCQRYDAGHFAAWRQAVTDAPDLVVFLGDYIYEYASRADALRRHEGGAAVTLDQYRARYATYQSDPLLQAAHAACPWVSIWDDHEVENDYAGLQSQTLDPAFRFRRSAAYQAHWEHLPYPQALRPDRGEARIHGTLDWGALARLIRLDGRQFRDPQVCPKPGRGGSNTLTRQACPAFDEPGRSLLGRPQEQWLANAWDDRRPWNLLAQPTLMSPFSWTDPGAPEGGTWWTDGWDGYAPARQRLLDDLAARRVANAVVLGGDVHTHYVSQLHRVARDPASPILASEFCGSSITSPSLPQSRVAGALPFNPHVLYGRADQRGTISFVLTPQRLEATLTAVDNLADPASPVRVAARYVVEAGKPGPVAA</sequence>
<dbReference type="Gene3D" id="2.60.40.380">
    <property type="entry name" value="Purple acid phosphatase-like, N-terminal"/>
    <property type="match status" value="1"/>
</dbReference>
<dbReference type="InterPro" id="IPR006311">
    <property type="entry name" value="TAT_signal"/>
</dbReference>
<feature type="domain" description="PhoD-like phosphatase metallophosphatase" evidence="1">
    <location>
        <begin position="140"/>
        <end position="477"/>
    </location>
</feature>
<protein>
    <submittedName>
        <fullName evidence="3">Alkaline phosphatase D family protein</fullName>
    </submittedName>
</protein>
<reference evidence="3 4" key="1">
    <citation type="submission" date="2024-04" db="EMBL/GenBank/DDBJ databases">
        <title>Novel species of the genus Ideonella isolated from streams.</title>
        <authorList>
            <person name="Lu H."/>
        </authorList>
    </citation>
    <scope>NUCLEOTIDE SEQUENCE [LARGE SCALE GENOMIC DNA]</scope>
    <source>
        <strain evidence="3 4">LYT19W</strain>
    </source>
</reference>
<dbReference type="Pfam" id="PF16655">
    <property type="entry name" value="PhoD_N"/>
    <property type="match status" value="1"/>
</dbReference>
<feature type="domain" description="Phospholipase D N-terminal" evidence="2">
    <location>
        <begin position="39"/>
        <end position="127"/>
    </location>
</feature>
<dbReference type="InterPro" id="IPR029052">
    <property type="entry name" value="Metallo-depent_PP-like"/>
</dbReference>
<comment type="caution">
    <text evidence="3">The sequence shown here is derived from an EMBL/GenBank/DDBJ whole genome shotgun (WGS) entry which is preliminary data.</text>
</comment>
<dbReference type="SUPFAM" id="SSF56300">
    <property type="entry name" value="Metallo-dependent phosphatases"/>
    <property type="match status" value="1"/>
</dbReference>
<dbReference type="PANTHER" id="PTHR43606:SF2">
    <property type="entry name" value="ALKALINE PHOSPHATASE FAMILY PROTEIN (AFU_ORTHOLOGUE AFUA_5G03860)"/>
    <property type="match status" value="1"/>
</dbReference>
<dbReference type="PROSITE" id="PS51318">
    <property type="entry name" value="TAT"/>
    <property type="match status" value="1"/>
</dbReference>
<evidence type="ECO:0000313" key="3">
    <source>
        <dbReference type="EMBL" id="MEK8047285.1"/>
    </source>
</evidence>
<evidence type="ECO:0000313" key="4">
    <source>
        <dbReference type="Proteomes" id="UP001379945"/>
    </source>
</evidence>
<accession>A0ABU9C7Q8</accession>
<proteinExistence type="predicted"/>
<dbReference type="InterPro" id="IPR052900">
    <property type="entry name" value="Phospholipid_Metab_Enz"/>
</dbReference>
<dbReference type="InterPro" id="IPR032093">
    <property type="entry name" value="PhoD_N"/>
</dbReference>
<dbReference type="RefSeq" id="WP_341399589.1">
    <property type="nucleotide sequence ID" value="NZ_JBBUTI010000008.1"/>
</dbReference>
<evidence type="ECO:0000259" key="2">
    <source>
        <dbReference type="Pfam" id="PF16655"/>
    </source>
</evidence>
<dbReference type="PANTHER" id="PTHR43606">
    <property type="entry name" value="PHOSPHATASE, PUTATIVE (AFU_ORTHOLOGUE AFUA_6G08710)-RELATED"/>
    <property type="match status" value="1"/>
</dbReference>
<dbReference type="CDD" id="cd07389">
    <property type="entry name" value="MPP_PhoD"/>
    <property type="match status" value="1"/>
</dbReference>
<dbReference type="InterPro" id="IPR018946">
    <property type="entry name" value="PhoD-like_MPP"/>
</dbReference>